<accession>A0ABZ3IU38</accession>
<dbReference type="Pfam" id="PF01797">
    <property type="entry name" value="Y1_Tnp"/>
    <property type="match status" value="1"/>
</dbReference>
<dbReference type="SMART" id="SM01321">
    <property type="entry name" value="Y1_Tnp"/>
    <property type="match status" value="1"/>
</dbReference>
<feature type="domain" description="Transposase IS200-like" evidence="1">
    <location>
        <begin position="9"/>
        <end position="123"/>
    </location>
</feature>
<evidence type="ECO:0000313" key="3">
    <source>
        <dbReference type="Proteomes" id="UP000216752"/>
    </source>
</evidence>
<evidence type="ECO:0000313" key="2">
    <source>
        <dbReference type="EMBL" id="XFO69184.1"/>
    </source>
</evidence>
<dbReference type="InterPro" id="IPR002686">
    <property type="entry name" value="Transposase_17"/>
</dbReference>
<dbReference type="EMBL" id="CP155573">
    <property type="protein sequence ID" value="XFO69184.1"/>
    <property type="molecule type" value="Genomic_DNA"/>
</dbReference>
<reference evidence="2" key="1">
    <citation type="submission" date="2024-05" db="EMBL/GenBank/DDBJ databases">
        <title>Isolation and characterization of Sporomusa carbonis sp. nov., a carboxydotrophic hydrogenogen in the genus of Sporomusa isolated from a charcoal burning pile.</title>
        <authorList>
            <person name="Boeer T."/>
            <person name="Rosenbaum F."/>
            <person name="Eysell L."/>
            <person name="Mueller V."/>
            <person name="Daniel R."/>
            <person name="Poehlein A."/>
        </authorList>
    </citation>
    <scope>NUCLEOTIDE SEQUENCE [LARGE SCALE GENOMIC DNA]</scope>
    <source>
        <strain evidence="2">DSM 10669</strain>
    </source>
</reference>
<keyword evidence="3" id="KW-1185">Reference proteome</keyword>
<gene>
    <name evidence="2" type="ORF">SPSIL_054140</name>
</gene>
<dbReference type="Gene3D" id="3.30.70.1290">
    <property type="entry name" value="Transposase IS200-like"/>
    <property type="match status" value="1"/>
</dbReference>
<dbReference type="SUPFAM" id="SSF143422">
    <property type="entry name" value="Transposase IS200-like"/>
    <property type="match status" value="1"/>
</dbReference>
<organism evidence="2 3">
    <name type="scientific">Sporomusa silvacetica DSM 10669</name>
    <dbReference type="NCBI Taxonomy" id="1123289"/>
    <lineage>
        <taxon>Bacteria</taxon>
        <taxon>Bacillati</taxon>
        <taxon>Bacillota</taxon>
        <taxon>Negativicutes</taxon>
        <taxon>Selenomonadales</taxon>
        <taxon>Sporomusaceae</taxon>
        <taxon>Sporomusa</taxon>
    </lineage>
</organism>
<proteinExistence type="predicted"/>
<name>A0ABZ3IU38_9FIRM</name>
<dbReference type="RefSeq" id="WP_245867337.1">
    <property type="nucleotide sequence ID" value="NZ_CP155573.1"/>
</dbReference>
<dbReference type="PANTHER" id="PTHR34322:SF2">
    <property type="entry name" value="TRANSPOSASE IS200-LIKE DOMAIN-CONTAINING PROTEIN"/>
    <property type="match status" value="1"/>
</dbReference>
<evidence type="ECO:0000259" key="1">
    <source>
        <dbReference type="SMART" id="SM01321"/>
    </source>
</evidence>
<dbReference type="Proteomes" id="UP000216752">
    <property type="component" value="Chromosome"/>
</dbReference>
<sequence>MARQARLKSKSGIYHIILRGINRQVIFEDDEDKLKFLECLCYYRNVCDYTVYGYCLMDNHVHLLIKESEEEIASIMKRIGVRYVSWYNRKYDRCGHLFQDRFKSEVIEDDAYLLVVLRYIHQNPLKAGLVQSVYDFRFSSYCEYINTDQIVDVNFILGMFSLDSELAREDYVRFMNETSDNDDCLEYKEQVTLKDEEVRVLIQKYANVSTPQELQTMKRSERNARLREIKKIQGITTRQMLDLRG</sequence>
<dbReference type="InterPro" id="IPR036515">
    <property type="entry name" value="Transposase_17_sf"/>
</dbReference>
<dbReference type="PANTHER" id="PTHR34322">
    <property type="entry name" value="TRANSPOSASE, Y1_TNP DOMAIN-CONTAINING"/>
    <property type="match status" value="1"/>
</dbReference>
<protein>
    <recommendedName>
        <fullName evidence="1">Transposase IS200-like domain-containing protein</fullName>
    </recommendedName>
</protein>